<keyword evidence="2" id="KW-1185">Reference proteome</keyword>
<name>A0A8T0G121_ARGBR</name>
<proteinExistence type="predicted"/>
<evidence type="ECO:0000313" key="1">
    <source>
        <dbReference type="EMBL" id="KAF8794863.1"/>
    </source>
</evidence>
<sequence length="174" mass="20324">MENPDDKLSRGVTPSILKILELWWKGPEWLVKSEENCDVAEGIPVDSQHLVNLVCCTQLLLREIHKCRLLVMAHPMDMTSFYERRPRSSGVAVLDKLILWRPPLHDYHQEELISIQRDIDTVSSMLNDMLDFMPQEAGGKSLEDSFHKWRRRRKRALYGKCGYWNCFCRSSTSC</sequence>
<gene>
    <name evidence="1" type="ORF">HNY73_002785</name>
</gene>
<accession>A0A8T0G121</accession>
<protein>
    <submittedName>
        <fullName evidence="1">Uncharacterized protein</fullName>
    </submittedName>
</protein>
<dbReference type="Proteomes" id="UP000807504">
    <property type="component" value="Unassembled WGS sequence"/>
</dbReference>
<comment type="caution">
    <text evidence="1">The sequence shown here is derived from an EMBL/GenBank/DDBJ whole genome shotgun (WGS) entry which is preliminary data.</text>
</comment>
<organism evidence="1 2">
    <name type="scientific">Argiope bruennichi</name>
    <name type="common">Wasp spider</name>
    <name type="synonym">Aranea bruennichi</name>
    <dbReference type="NCBI Taxonomy" id="94029"/>
    <lineage>
        <taxon>Eukaryota</taxon>
        <taxon>Metazoa</taxon>
        <taxon>Ecdysozoa</taxon>
        <taxon>Arthropoda</taxon>
        <taxon>Chelicerata</taxon>
        <taxon>Arachnida</taxon>
        <taxon>Araneae</taxon>
        <taxon>Araneomorphae</taxon>
        <taxon>Entelegynae</taxon>
        <taxon>Araneoidea</taxon>
        <taxon>Araneidae</taxon>
        <taxon>Argiope</taxon>
    </lineage>
</organism>
<dbReference type="EMBL" id="JABXBU010000002">
    <property type="protein sequence ID" value="KAF8794863.1"/>
    <property type="molecule type" value="Genomic_DNA"/>
</dbReference>
<evidence type="ECO:0000313" key="2">
    <source>
        <dbReference type="Proteomes" id="UP000807504"/>
    </source>
</evidence>
<dbReference type="AlphaFoldDB" id="A0A8T0G121"/>
<reference evidence="1" key="1">
    <citation type="journal article" date="2020" name="bioRxiv">
        <title>Chromosome-level reference genome of the European wasp spider Argiope bruennichi: a resource for studies on range expansion and evolutionary adaptation.</title>
        <authorList>
            <person name="Sheffer M.M."/>
            <person name="Hoppe A."/>
            <person name="Krehenwinkel H."/>
            <person name="Uhl G."/>
            <person name="Kuss A.W."/>
            <person name="Jensen L."/>
            <person name="Jensen C."/>
            <person name="Gillespie R.G."/>
            <person name="Hoff K.J."/>
            <person name="Prost S."/>
        </authorList>
    </citation>
    <scope>NUCLEOTIDE SEQUENCE</scope>
</reference>
<reference evidence="1" key="2">
    <citation type="submission" date="2020-06" db="EMBL/GenBank/DDBJ databases">
        <authorList>
            <person name="Sheffer M."/>
        </authorList>
    </citation>
    <scope>NUCLEOTIDE SEQUENCE</scope>
</reference>